<evidence type="ECO:0000256" key="10">
    <source>
        <dbReference type="ARBA" id="ARBA00023196"/>
    </source>
</evidence>
<dbReference type="InterPro" id="IPR020003">
    <property type="entry name" value="ATPase_a/bsu_AS"/>
</dbReference>
<keyword evidence="6 12" id="KW-0067">ATP-binding</keyword>
<evidence type="ECO:0000256" key="1">
    <source>
        <dbReference type="ARBA" id="ARBA00004370"/>
    </source>
</evidence>
<accession>A0ABY5DV09</accession>
<dbReference type="InterPro" id="IPR003593">
    <property type="entry name" value="AAA+_ATPase"/>
</dbReference>
<evidence type="ECO:0000313" key="15">
    <source>
        <dbReference type="Proteomes" id="UP001056035"/>
    </source>
</evidence>
<evidence type="ECO:0000256" key="8">
    <source>
        <dbReference type="ARBA" id="ARBA00023065"/>
    </source>
</evidence>
<dbReference type="InterPro" id="IPR055190">
    <property type="entry name" value="ATP-synt_VA_C"/>
</dbReference>
<keyword evidence="3 12" id="KW-0813">Transport</keyword>
<dbReference type="Gene3D" id="3.40.50.300">
    <property type="entry name" value="P-loop containing nucleotide triphosphate hydrolases"/>
    <property type="match status" value="1"/>
</dbReference>
<dbReference type="EMBL" id="CP098502">
    <property type="protein sequence ID" value="UTI65843.1"/>
    <property type="molecule type" value="Genomic_DNA"/>
</dbReference>
<dbReference type="CDD" id="cd01133">
    <property type="entry name" value="F1-ATPase_beta_CD"/>
    <property type="match status" value="1"/>
</dbReference>
<keyword evidence="11 12" id="KW-0066">ATP synthesis</keyword>
<comment type="subcellular location">
    <subcellularLocation>
        <location evidence="12">Cell membrane</location>
        <topology evidence="12">Peripheral membrane protein</topology>
    </subcellularLocation>
    <subcellularLocation>
        <location evidence="1">Membrane</location>
    </subcellularLocation>
</comment>
<keyword evidence="12" id="KW-0375">Hydrogen ion transport</keyword>
<dbReference type="Pfam" id="PF22919">
    <property type="entry name" value="ATP-synt_VA_C"/>
    <property type="match status" value="1"/>
</dbReference>
<feature type="binding site" evidence="12">
    <location>
        <begin position="157"/>
        <end position="164"/>
    </location>
    <ligand>
        <name>ATP</name>
        <dbReference type="ChEBI" id="CHEBI:30616"/>
    </ligand>
</feature>
<dbReference type="SUPFAM" id="SSF47917">
    <property type="entry name" value="C-terminal domain of alpha and beta subunits of F1 ATP synthase"/>
    <property type="match status" value="1"/>
</dbReference>
<dbReference type="InterPro" id="IPR027417">
    <property type="entry name" value="P-loop_NTPase"/>
</dbReference>
<organism evidence="14 15">
    <name type="scientific">Paraconexibacter antarcticus</name>
    <dbReference type="NCBI Taxonomy" id="2949664"/>
    <lineage>
        <taxon>Bacteria</taxon>
        <taxon>Bacillati</taxon>
        <taxon>Actinomycetota</taxon>
        <taxon>Thermoleophilia</taxon>
        <taxon>Solirubrobacterales</taxon>
        <taxon>Paraconexibacteraceae</taxon>
        <taxon>Paraconexibacter</taxon>
    </lineage>
</organism>
<keyword evidence="8 12" id="KW-0406">Ion transport</keyword>
<keyword evidence="15" id="KW-1185">Reference proteome</keyword>
<dbReference type="SUPFAM" id="SSF52540">
    <property type="entry name" value="P-loop containing nucleoside triphosphate hydrolases"/>
    <property type="match status" value="1"/>
</dbReference>
<dbReference type="CDD" id="cd18110">
    <property type="entry name" value="ATP-synt_F1_beta_C"/>
    <property type="match status" value="1"/>
</dbReference>
<dbReference type="Gene3D" id="1.10.1140.10">
    <property type="entry name" value="Bovine Mitochondrial F1-atpase, Atp Synthase Beta Chain, Chain D, domain 3"/>
    <property type="match status" value="1"/>
</dbReference>
<dbReference type="InterPro" id="IPR004100">
    <property type="entry name" value="ATPase_F1/V1/A1_a/bsu_N"/>
</dbReference>
<comment type="similarity">
    <text evidence="2 12">Belongs to the ATPase alpha/beta chains family.</text>
</comment>
<comment type="catalytic activity">
    <reaction evidence="12">
        <text>ATP + H2O + 4 H(+)(in) = ADP + phosphate + 5 H(+)(out)</text>
        <dbReference type="Rhea" id="RHEA:57720"/>
        <dbReference type="ChEBI" id="CHEBI:15377"/>
        <dbReference type="ChEBI" id="CHEBI:15378"/>
        <dbReference type="ChEBI" id="CHEBI:30616"/>
        <dbReference type="ChEBI" id="CHEBI:43474"/>
        <dbReference type="ChEBI" id="CHEBI:456216"/>
        <dbReference type="EC" id="7.1.2.2"/>
    </reaction>
</comment>
<dbReference type="NCBIfam" id="TIGR01039">
    <property type="entry name" value="atpD"/>
    <property type="match status" value="1"/>
</dbReference>
<dbReference type="RefSeq" id="WP_254572521.1">
    <property type="nucleotide sequence ID" value="NZ_CP098502.1"/>
</dbReference>
<dbReference type="InterPro" id="IPR005722">
    <property type="entry name" value="ATP_synth_F1_bsu"/>
</dbReference>
<evidence type="ECO:0000256" key="9">
    <source>
        <dbReference type="ARBA" id="ARBA00023136"/>
    </source>
</evidence>
<dbReference type="HAMAP" id="MF_01347">
    <property type="entry name" value="ATP_synth_beta_bact"/>
    <property type="match status" value="1"/>
</dbReference>
<evidence type="ECO:0000313" key="14">
    <source>
        <dbReference type="EMBL" id="UTI65843.1"/>
    </source>
</evidence>
<dbReference type="Pfam" id="PF00006">
    <property type="entry name" value="ATP-synt_ab"/>
    <property type="match status" value="1"/>
</dbReference>
<name>A0ABY5DV09_9ACTN</name>
<evidence type="ECO:0000256" key="6">
    <source>
        <dbReference type="ARBA" id="ARBA00022840"/>
    </source>
</evidence>
<dbReference type="SUPFAM" id="SSF50615">
    <property type="entry name" value="N-terminal domain of alpha and beta subunits of F1 ATP synthase"/>
    <property type="match status" value="1"/>
</dbReference>
<dbReference type="InterPro" id="IPR050053">
    <property type="entry name" value="ATPase_alpha/beta_chains"/>
</dbReference>
<reference evidence="14 15" key="1">
    <citation type="submission" date="2022-06" db="EMBL/GenBank/DDBJ databases">
        <title>Paraconexibacter antarcticus.</title>
        <authorList>
            <person name="Kim C.S."/>
        </authorList>
    </citation>
    <scope>NUCLEOTIDE SEQUENCE [LARGE SCALE GENOMIC DNA]</scope>
    <source>
        <strain evidence="14 15">02-257</strain>
    </source>
</reference>
<protein>
    <recommendedName>
        <fullName evidence="12">ATP synthase subunit beta</fullName>
        <ecNumber evidence="12">7.1.2.2</ecNumber>
    </recommendedName>
    <alternativeName>
        <fullName evidence="12">ATP synthase F1 sector subunit beta</fullName>
    </alternativeName>
    <alternativeName>
        <fullName evidence="12">F-ATPase subunit beta</fullName>
    </alternativeName>
</protein>
<dbReference type="InterPro" id="IPR024034">
    <property type="entry name" value="ATPase_F1/V1_b/a_C"/>
</dbReference>
<dbReference type="Gene3D" id="2.40.10.170">
    <property type="match status" value="1"/>
</dbReference>
<gene>
    <name evidence="12 14" type="primary">atpD</name>
    <name evidence="14" type="ORF">NBH00_06400</name>
</gene>
<evidence type="ECO:0000256" key="3">
    <source>
        <dbReference type="ARBA" id="ARBA00022448"/>
    </source>
</evidence>
<keyword evidence="10 12" id="KW-0139">CF(1)</keyword>
<keyword evidence="4 12" id="KW-1003">Cell membrane</keyword>
<dbReference type="Pfam" id="PF02874">
    <property type="entry name" value="ATP-synt_ab_N"/>
    <property type="match status" value="1"/>
</dbReference>
<keyword evidence="7 12" id="KW-1278">Translocase</keyword>
<dbReference type="InterPro" id="IPR000194">
    <property type="entry name" value="ATPase_F1/V1/A1_a/bsu_nucl-bd"/>
</dbReference>
<feature type="domain" description="AAA+ ATPase" evidence="13">
    <location>
        <begin position="149"/>
        <end position="327"/>
    </location>
</feature>
<keyword evidence="5 12" id="KW-0547">Nucleotide-binding</keyword>
<evidence type="ECO:0000256" key="2">
    <source>
        <dbReference type="ARBA" id="ARBA00008936"/>
    </source>
</evidence>
<dbReference type="InterPro" id="IPR036121">
    <property type="entry name" value="ATPase_F1/V1/A1_a/bsu_N_sf"/>
</dbReference>
<dbReference type="PROSITE" id="PS00152">
    <property type="entry name" value="ATPASE_ALPHA_BETA"/>
    <property type="match status" value="1"/>
</dbReference>
<dbReference type="PANTHER" id="PTHR15184:SF71">
    <property type="entry name" value="ATP SYNTHASE SUBUNIT BETA, MITOCHONDRIAL"/>
    <property type="match status" value="1"/>
</dbReference>
<evidence type="ECO:0000256" key="5">
    <source>
        <dbReference type="ARBA" id="ARBA00022741"/>
    </source>
</evidence>
<proteinExistence type="inferred from homology"/>
<evidence type="ECO:0000256" key="11">
    <source>
        <dbReference type="ARBA" id="ARBA00023310"/>
    </source>
</evidence>
<sequence>MEATTATNTGRVDAVQGVVIEVTFPGKLPEINNALTIARDGDQGTLVLEVQQHLGDNRVRCVAMDTTDGLARGVEVIDTGGPITVPVGEETLGRIFNLLGEPIDNGPAIEVKERWPIHRSAPDVEDLMPTTEMFETGIKVIDLLAPYAKGGKVGLFGGAGVGKTVLIQELIHNLAKEHGGLSAFCGVGERSREGNDLWVEMKESGVLPKTMLVFGQMNEPPGARMRVALSGLTMAEYFRDQMGQDVLLFVDNIFRFVQAGSEVSALLGRMPSQVGYQPTLETEMGQLQERITSTRNGSVTSVQAIYVPADDLTDPAPASVFAHLNATTVLSRAISEKGIYPAVDPLDSTSTILKPDILGQEHFDVANRVKEILQRYKELQDIIAILGIDELSDEDKITVQRARKVERFLSQPFHVAEIFTGTPGAYVPIADTVRSFRELIDGEHDDLPESAFFLKGSIEDVAAAAAKG</sequence>
<dbReference type="CDD" id="cd18115">
    <property type="entry name" value="ATP-synt_F1_beta_N"/>
    <property type="match status" value="1"/>
</dbReference>
<evidence type="ECO:0000256" key="12">
    <source>
        <dbReference type="HAMAP-Rule" id="MF_01347"/>
    </source>
</evidence>
<comment type="function">
    <text evidence="12">Produces ATP from ADP in the presence of a proton gradient across the membrane. The catalytic sites are hosted primarily by the beta subunits.</text>
</comment>
<evidence type="ECO:0000256" key="4">
    <source>
        <dbReference type="ARBA" id="ARBA00022475"/>
    </source>
</evidence>
<dbReference type="PANTHER" id="PTHR15184">
    <property type="entry name" value="ATP SYNTHASE"/>
    <property type="match status" value="1"/>
</dbReference>
<evidence type="ECO:0000256" key="7">
    <source>
        <dbReference type="ARBA" id="ARBA00022967"/>
    </source>
</evidence>
<evidence type="ECO:0000259" key="13">
    <source>
        <dbReference type="SMART" id="SM00382"/>
    </source>
</evidence>
<keyword evidence="9 12" id="KW-0472">Membrane</keyword>
<dbReference type="Proteomes" id="UP001056035">
    <property type="component" value="Chromosome"/>
</dbReference>
<dbReference type="SMART" id="SM00382">
    <property type="entry name" value="AAA"/>
    <property type="match status" value="1"/>
</dbReference>
<dbReference type="EC" id="7.1.2.2" evidence="12"/>